<keyword evidence="2" id="KW-0328">Glycosyltransferase</keyword>
<dbReference type="SUPFAM" id="SSF53756">
    <property type="entry name" value="UDP-Glycosyltransferase/glycogen phosphorylase"/>
    <property type="match status" value="1"/>
</dbReference>
<gene>
    <name evidence="5" type="ORF">E3O23_07880</name>
</gene>
<name>A0A4R8UFA7_9MICO</name>
<dbReference type="GO" id="GO:0016758">
    <property type="term" value="F:hexosyltransferase activity"/>
    <property type="evidence" value="ECO:0007669"/>
    <property type="project" value="TreeGrafter"/>
</dbReference>
<dbReference type="EMBL" id="SOEZ01000039">
    <property type="protein sequence ID" value="TFB51742.1"/>
    <property type="molecule type" value="Genomic_DNA"/>
</dbReference>
<dbReference type="CDD" id="cd03801">
    <property type="entry name" value="GT4_PimA-like"/>
    <property type="match status" value="1"/>
</dbReference>
<feature type="domain" description="Glycosyltransferase subfamily 4-like N-terminal" evidence="4">
    <location>
        <begin position="9"/>
        <end position="107"/>
    </location>
</feature>
<dbReference type="InterPro" id="IPR050194">
    <property type="entry name" value="Glycosyltransferase_grp1"/>
</dbReference>
<protein>
    <recommendedName>
        <fullName evidence="1">D-inositol 3-phosphate glycosyltransferase</fullName>
    </recommendedName>
</protein>
<keyword evidence="6" id="KW-1185">Reference proteome</keyword>
<evidence type="ECO:0000259" key="4">
    <source>
        <dbReference type="Pfam" id="PF13439"/>
    </source>
</evidence>
<dbReference type="Gene3D" id="3.40.50.2000">
    <property type="entry name" value="Glycogen Phosphorylase B"/>
    <property type="match status" value="2"/>
</dbReference>
<evidence type="ECO:0000313" key="5">
    <source>
        <dbReference type="EMBL" id="TFB51742.1"/>
    </source>
</evidence>
<dbReference type="InterPro" id="IPR028098">
    <property type="entry name" value="Glyco_trans_4-like_N"/>
</dbReference>
<dbReference type="Pfam" id="PF13692">
    <property type="entry name" value="Glyco_trans_1_4"/>
    <property type="match status" value="1"/>
</dbReference>
<proteinExistence type="predicted"/>
<accession>A0A4R8UFA7</accession>
<dbReference type="PANTHER" id="PTHR45947:SF3">
    <property type="entry name" value="SULFOQUINOVOSYL TRANSFERASE SQD2"/>
    <property type="match status" value="1"/>
</dbReference>
<dbReference type="AlphaFoldDB" id="A0A4R8UFA7"/>
<evidence type="ECO:0000256" key="3">
    <source>
        <dbReference type="ARBA" id="ARBA00022679"/>
    </source>
</evidence>
<comment type="caution">
    <text evidence="5">The sequence shown here is derived from an EMBL/GenBank/DDBJ whole genome shotgun (WGS) entry which is preliminary data.</text>
</comment>
<dbReference type="Pfam" id="PF13439">
    <property type="entry name" value="Glyco_transf_4"/>
    <property type="match status" value="1"/>
</dbReference>
<dbReference type="OrthoDB" id="3861448at2"/>
<keyword evidence="3 5" id="KW-0808">Transferase</keyword>
<evidence type="ECO:0000313" key="6">
    <source>
        <dbReference type="Proteomes" id="UP000297866"/>
    </source>
</evidence>
<dbReference type="Proteomes" id="UP000297866">
    <property type="component" value="Unassembled WGS sequence"/>
</dbReference>
<sequence length="411" mass="44157">MVYPHSMEIGGSQKNAIDIAGSLQARGHEVVVFGPPGPLVDLLAERGLRHEPAPRPRIRPSQAVMGRLCDVVEELNADVVHGFEWPPAVEAVFGPYRRLNVPAVCSVMSMSVAPFLPHWLPLTVGTESILRSEQAKRPQVTLLEPPVDTRRDRPIDQLESKALLGIDPGTLVVSLVTRLAAELKREGILTAISAVGRLATEFPVRLVIAGDGPARAEVESAARRANAAAGTDVVRLTGDLPDPRAVYDAADIALGMGGSALRAMAFGKPLVVQGESGFWRLLEPGSLPEFVGGGWFGIGDGGDGAARLAALLRPLLADAALRGRLGEFARATVESRYGLDAATEALEAFYGEAIGRHRSEPRAMSRLLGPYLSVTRYELDRKVKRRLGGVVRDDFNSLAAMRAQEQRGRSR</sequence>
<dbReference type="GO" id="GO:1901137">
    <property type="term" value="P:carbohydrate derivative biosynthetic process"/>
    <property type="evidence" value="ECO:0007669"/>
    <property type="project" value="UniProtKB-ARBA"/>
</dbReference>
<evidence type="ECO:0000256" key="1">
    <source>
        <dbReference type="ARBA" id="ARBA00021292"/>
    </source>
</evidence>
<dbReference type="PANTHER" id="PTHR45947">
    <property type="entry name" value="SULFOQUINOVOSYL TRANSFERASE SQD2"/>
    <property type="match status" value="1"/>
</dbReference>
<reference evidence="5 6" key="1">
    <citation type="submission" date="2019-03" db="EMBL/GenBank/DDBJ databases">
        <title>Genomics of glacier-inhabiting Cryobacterium strains.</title>
        <authorList>
            <person name="Liu Q."/>
            <person name="Xin Y.-H."/>
        </authorList>
    </citation>
    <scope>NUCLEOTIDE SEQUENCE [LARGE SCALE GENOMIC DNA]</scope>
    <source>
        <strain evidence="5 6">Sr47</strain>
    </source>
</reference>
<dbReference type="RefSeq" id="WP_134489830.1">
    <property type="nucleotide sequence ID" value="NZ_SOEZ01000039.1"/>
</dbReference>
<evidence type="ECO:0000256" key="2">
    <source>
        <dbReference type="ARBA" id="ARBA00022676"/>
    </source>
</evidence>
<organism evidence="5 6">
    <name type="scientific">Cryobacterium tagatosivorans</name>
    <dbReference type="NCBI Taxonomy" id="1259199"/>
    <lineage>
        <taxon>Bacteria</taxon>
        <taxon>Bacillati</taxon>
        <taxon>Actinomycetota</taxon>
        <taxon>Actinomycetes</taxon>
        <taxon>Micrococcales</taxon>
        <taxon>Microbacteriaceae</taxon>
        <taxon>Cryobacterium</taxon>
    </lineage>
</organism>